<dbReference type="EMBL" id="JBEDUW010000003">
    <property type="protein sequence ID" value="KAK9940702.1"/>
    <property type="molecule type" value="Genomic_DNA"/>
</dbReference>
<comment type="caution">
    <text evidence="2">The sequence shown here is derived from an EMBL/GenBank/DDBJ whole genome shotgun (WGS) entry which is preliminary data.</text>
</comment>
<feature type="compositionally biased region" description="Basic and acidic residues" evidence="1">
    <location>
        <begin position="8"/>
        <end position="17"/>
    </location>
</feature>
<accession>A0AAW1XVV3</accession>
<evidence type="ECO:0000313" key="2">
    <source>
        <dbReference type="EMBL" id="KAK9940702.1"/>
    </source>
</evidence>
<gene>
    <name evidence="2" type="ORF">M0R45_017347</name>
</gene>
<reference evidence="2 3" key="1">
    <citation type="journal article" date="2023" name="G3 (Bethesda)">
        <title>A chromosome-length genome assembly and annotation of blackberry (Rubus argutus, cv. 'Hillquist').</title>
        <authorList>
            <person name="Bruna T."/>
            <person name="Aryal R."/>
            <person name="Dudchenko O."/>
            <person name="Sargent D.J."/>
            <person name="Mead D."/>
            <person name="Buti M."/>
            <person name="Cavallini A."/>
            <person name="Hytonen T."/>
            <person name="Andres J."/>
            <person name="Pham M."/>
            <person name="Weisz D."/>
            <person name="Mascagni F."/>
            <person name="Usai G."/>
            <person name="Natali L."/>
            <person name="Bassil N."/>
            <person name="Fernandez G.E."/>
            <person name="Lomsadze A."/>
            <person name="Armour M."/>
            <person name="Olukolu B."/>
            <person name="Poorten T."/>
            <person name="Britton C."/>
            <person name="Davik J."/>
            <person name="Ashrafi H."/>
            <person name="Aiden E.L."/>
            <person name="Borodovsky M."/>
            <person name="Worthington M."/>
        </authorList>
    </citation>
    <scope>NUCLEOTIDE SEQUENCE [LARGE SCALE GENOMIC DNA]</scope>
    <source>
        <strain evidence="2">PI 553951</strain>
    </source>
</reference>
<protein>
    <recommendedName>
        <fullName evidence="4">Harbinger transposase-derived protein</fullName>
    </recommendedName>
</protein>
<dbReference type="PANTHER" id="PTHR47150:SF6">
    <property type="entry name" value="OS01G0872900 PROTEIN"/>
    <property type="match status" value="1"/>
</dbReference>
<dbReference type="Pfam" id="PF04827">
    <property type="entry name" value="Plant_tran"/>
    <property type="match status" value="1"/>
</dbReference>
<organism evidence="2 3">
    <name type="scientific">Rubus argutus</name>
    <name type="common">Southern blackberry</name>
    <dbReference type="NCBI Taxonomy" id="59490"/>
    <lineage>
        <taxon>Eukaryota</taxon>
        <taxon>Viridiplantae</taxon>
        <taxon>Streptophyta</taxon>
        <taxon>Embryophyta</taxon>
        <taxon>Tracheophyta</taxon>
        <taxon>Spermatophyta</taxon>
        <taxon>Magnoliopsida</taxon>
        <taxon>eudicotyledons</taxon>
        <taxon>Gunneridae</taxon>
        <taxon>Pentapetalae</taxon>
        <taxon>rosids</taxon>
        <taxon>fabids</taxon>
        <taxon>Rosales</taxon>
        <taxon>Rosaceae</taxon>
        <taxon>Rosoideae</taxon>
        <taxon>Rosoideae incertae sedis</taxon>
        <taxon>Rubus</taxon>
    </lineage>
</organism>
<name>A0AAW1XVV3_RUBAR</name>
<dbReference type="AlphaFoldDB" id="A0AAW1XVV3"/>
<evidence type="ECO:0008006" key="4">
    <source>
        <dbReference type="Google" id="ProtNLM"/>
    </source>
</evidence>
<dbReference type="Proteomes" id="UP001457282">
    <property type="component" value="Unassembled WGS sequence"/>
</dbReference>
<dbReference type="PANTHER" id="PTHR47150">
    <property type="entry name" value="OS12G0169200 PROTEIN"/>
    <property type="match status" value="1"/>
</dbReference>
<evidence type="ECO:0000313" key="3">
    <source>
        <dbReference type="Proteomes" id="UP001457282"/>
    </source>
</evidence>
<proteinExistence type="predicted"/>
<feature type="region of interest" description="Disordered" evidence="1">
    <location>
        <begin position="1"/>
        <end position="20"/>
    </location>
</feature>
<evidence type="ECO:0000256" key="1">
    <source>
        <dbReference type="SAM" id="MobiDB-lite"/>
    </source>
</evidence>
<dbReference type="InterPro" id="IPR006912">
    <property type="entry name" value="Harbinger_derived_prot"/>
</dbReference>
<keyword evidence="3" id="KW-1185">Reference proteome</keyword>
<sequence>MNSFRKLLMKDQEESSSRNRQRATLMSAAALHLQSIEDDKPKWGGSSEGREYTYRDRELTDQRLKAQYFSNLCRYRPNMFRRRYRMHPHVFDRMMHGVANHDPYFIQTCDAAGRPGFSTEQKLTFAMRMLAYGTPADSFDETFGIAESTCIEIMEHFTRAIWNVFHQEYLRRPTKADLRRLLDNGATRGFPGMVGSLDCMHWRWDKCPTSWAGQFTGYKGKPTIILEAVASYDTWMWHAYFGLPGSLNDINVLGSSPLFDKVCLDERDEYAAEPFDSNDDLTDPRRAEIYERPNKDDRVTYVERHPQQLQQFLRRTRDVRCPVVNISLKVDLVEHMWNMKLQREHNQQ</sequence>